<accession>A0A8H7XWH5</accession>
<gene>
    <name evidence="1" type="ORF">JR316_007285</name>
</gene>
<evidence type="ECO:0000313" key="1">
    <source>
        <dbReference type="EMBL" id="KAG5166948.1"/>
    </source>
</evidence>
<dbReference type="EMBL" id="JAFIQS010000007">
    <property type="protein sequence ID" value="KAG5166948.1"/>
    <property type="molecule type" value="Genomic_DNA"/>
</dbReference>
<sequence length="215" mass="23969">MSGNTRTLEFEYSDLTKPYQLMLMFEPMAEGKLYTEMFPICWKVLRLSKENSGVAKVVYTSQTGLMVPQTDCGNMICAGNARPCETGQICTLKTDNDGDNYLEQATAGAEGIIQCKVESSFPATVAFGIFNQKKTALEPLFTWKDIPKGDRLSIKVTPVLKIYAVSNYQETEVVKSDVFSDSLFKENILTLPSLSRWTVSVDNNTKAIKITRADK</sequence>
<name>A0A8H7XWH5_PSICU</name>
<organism evidence="1">
    <name type="scientific">Psilocybe cubensis</name>
    <name type="common">Psychedelic mushroom</name>
    <name type="synonym">Stropharia cubensis</name>
    <dbReference type="NCBI Taxonomy" id="181762"/>
    <lineage>
        <taxon>Eukaryota</taxon>
        <taxon>Fungi</taxon>
        <taxon>Dikarya</taxon>
        <taxon>Basidiomycota</taxon>
        <taxon>Agaricomycotina</taxon>
        <taxon>Agaricomycetes</taxon>
        <taxon>Agaricomycetidae</taxon>
        <taxon>Agaricales</taxon>
        <taxon>Agaricineae</taxon>
        <taxon>Strophariaceae</taxon>
        <taxon>Psilocybe</taxon>
    </lineage>
</organism>
<reference evidence="1" key="1">
    <citation type="submission" date="2021-02" db="EMBL/GenBank/DDBJ databases">
        <title>Psilocybe cubensis genome.</title>
        <authorList>
            <person name="Mckernan K.J."/>
            <person name="Crawford S."/>
            <person name="Trippe A."/>
            <person name="Kane L.T."/>
            <person name="Mclaughlin S."/>
        </authorList>
    </citation>
    <scope>NUCLEOTIDE SEQUENCE [LARGE SCALE GENOMIC DNA]</scope>
    <source>
        <strain evidence="1">MGC-MH-2018</strain>
    </source>
</reference>
<comment type="caution">
    <text evidence="1">The sequence shown here is derived from an EMBL/GenBank/DDBJ whole genome shotgun (WGS) entry which is preliminary data.</text>
</comment>
<proteinExistence type="predicted"/>
<dbReference type="AlphaFoldDB" id="A0A8H7XWH5"/>
<dbReference type="OrthoDB" id="3067888at2759"/>
<protein>
    <submittedName>
        <fullName evidence="1">Uncharacterized protein</fullName>
    </submittedName>
</protein>